<protein>
    <submittedName>
        <fullName evidence="1">Uncharacterized protein</fullName>
    </submittedName>
</protein>
<gene>
    <name evidence="1" type="ORF">C9I88_01770</name>
    <name evidence="2" type="ORF">C9J52_17375</name>
</gene>
<comment type="caution">
    <text evidence="1">The sequence shown here is derived from an EMBL/GenBank/DDBJ whole genome shotgun (WGS) entry which is preliminary data.</text>
</comment>
<dbReference type="AlphaFoldDB" id="A0A0D8PPM2"/>
<proteinExistence type="predicted"/>
<evidence type="ECO:0000313" key="2">
    <source>
        <dbReference type="EMBL" id="PSW92648.1"/>
    </source>
</evidence>
<dbReference type="Proteomes" id="UP000241954">
    <property type="component" value="Unassembled WGS sequence"/>
</dbReference>
<evidence type="ECO:0000313" key="4">
    <source>
        <dbReference type="Proteomes" id="UP000241954"/>
    </source>
</evidence>
<keyword evidence="3" id="KW-1185">Reference proteome</keyword>
<dbReference type="EMBL" id="PYOP01000036">
    <property type="protein sequence ID" value="PSW92648.1"/>
    <property type="molecule type" value="Genomic_DNA"/>
</dbReference>
<dbReference type="RefSeq" id="WP_045038358.1">
    <property type="nucleotide sequence ID" value="NZ_JZSR01000040.1"/>
</dbReference>
<name>A0A0D8PPM2_9GAMM</name>
<evidence type="ECO:0000313" key="1">
    <source>
        <dbReference type="EMBL" id="PSV99906.1"/>
    </source>
</evidence>
<accession>A0A0D8PPM2</accession>
<reference evidence="1 4" key="1">
    <citation type="submission" date="2018-01" db="EMBL/GenBank/DDBJ databases">
        <title>Whole genome sequencing of Histamine producing bacteria.</title>
        <authorList>
            <person name="Butler K."/>
        </authorList>
    </citation>
    <scope>NUCLEOTIDE SEQUENCE [LARGE SCALE GENOMIC DNA]</scope>
    <source>
        <strain evidence="2 3">ATCC 51761</strain>
        <strain evidence="1 4">NCIMB 13481</strain>
    </source>
</reference>
<evidence type="ECO:0000313" key="3">
    <source>
        <dbReference type="Proteomes" id="UP000241190"/>
    </source>
</evidence>
<dbReference type="EMBL" id="PYLW01000001">
    <property type="protein sequence ID" value="PSV99906.1"/>
    <property type="molecule type" value="Genomic_DNA"/>
</dbReference>
<sequence>MIKLNNEHYCGEINIDSKVTGYGEVQGYSWCLSSTSTTIVIEIAEDQSIDSKSLPLVGYGCGGWVYEQPLTKNENDILAIINTAMMLFRDNKMTYFPAVTCSCSDL</sequence>
<dbReference type="Proteomes" id="UP000241190">
    <property type="component" value="Unassembled WGS sequence"/>
</dbReference>
<organism evidence="1 4">
    <name type="scientific">Photobacterium iliopiscarium</name>
    <dbReference type="NCBI Taxonomy" id="56192"/>
    <lineage>
        <taxon>Bacteria</taxon>
        <taxon>Pseudomonadati</taxon>
        <taxon>Pseudomonadota</taxon>
        <taxon>Gammaproteobacteria</taxon>
        <taxon>Vibrionales</taxon>
        <taxon>Vibrionaceae</taxon>
        <taxon>Photobacterium</taxon>
    </lineage>
</organism>